<name>A0A016SGG0_9BILA</name>
<gene>
    <name evidence="3" type="primary">Acey_s0229.g2933</name>
    <name evidence="3" type="synonym">Acey-nlp-18</name>
    <name evidence="3" type="ORF">Y032_0229g2933</name>
</gene>
<keyword evidence="1" id="KW-0472">Membrane</keyword>
<feature type="signal peptide" evidence="2">
    <location>
        <begin position="1"/>
        <end position="19"/>
    </location>
</feature>
<dbReference type="EMBL" id="JARK01001565">
    <property type="protein sequence ID" value="EYB89685.1"/>
    <property type="molecule type" value="Genomic_DNA"/>
</dbReference>
<keyword evidence="1" id="KW-0812">Transmembrane</keyword>
<sequence length="133" mass="15216">MQSVFTVAIVCCLATLLLAQQVADDMSAEKRVRSFAFAKRSPYRQFAFAKRSEDDDEGEVEKRARFAFAKRSPYRQFAFAKRASPYGFAFAKRGPTTEGSSLKFACEVHTVIIQISFLFIFIFIFMQMPPRVE</sequence>
<evidence type="ECO:0000313" key="3">
    <source>
        <dbReference type="EMBL" id="EYB89685.1"/>
    </source>
</evidence>
<evidence type="ECO:0000256" key="2">
    <source>
        <dbReference type="SAM" id="SignalP"/>
    </source>
</evidence>
<accession>A0A016SGG0</accession>
<reference evidence="4" key="1">
    <citation type="journal article" date="2015" name="Nat. Genet.">
        <title>The genome and transcriptome of the zoonotic hookworm Ancylostoma ceylanicum identify infection-specific gene families.</title>
        <authorList>
            <person name="Schwarz E.M."/>
            <person name="Hu Y."/>
            <person name="Antoshechkin I."/>
            <person name="Miller M.M."/>
            <person name="Sternberg P.W."/>
            <person name="Aroian R.V."/>
        </authorList>
    </citation>
    <scope>NUCLEOTIDE SEQUENCE</scope>
    <source>
        <strain evidence="4">HY135</strain>
    </source>
</reference>
<feature type="chain" id="PRO_5001486369" evidence="2">
    <location>
        <begin position="20"/>
        <end position="133"/>
    </location>
</feature>
<keyword evidence="1" id="KW-1133">Transmembrane helix</keyword>
<protein>
    <submittedName>
        <fullName evidence="3">Uncharacterized protein</fullName>
    </submittedName>
</protein>
<dbReference type="Proteomes" id="UP000024635">
    <property type="component" value="Unassembled WGS sequence"/>
</dbReference>
<dbReference type="OrthoDB" id="5805917at2759"/>
<evidence type="ECO:0000256" key="1">
    <source>
        <dbReference type="SAM" id="Phobius"/>
    </source>
</evidence>
<proteinExistence type="predicted"/>
<keyword evidence="4" id="KW-1185">Reference proteome</keyword>
<comment type="caution">
    <text evidence="3">The sequence shown here is derived from an EMBL/GenBank/DDBJ whole genome shotgun (WGS) entry which is preliminary data.</text>
</comment>
<evidence type="ECO:0000313" key="4">
    <source>
        <dbReference type="Proteomes" id="UP000024635"/>
    </source>
</evidence>
<organism evidence="3 4">
    <name type="scientific">Ancylostoma ceylanicum</name>
    <dbReference type="NCBI Taxonomy" id="53326"/>
    <lineage>
        <taxon>Eukaryota</taxon>
        <taxon>Metazoa</taxon>
        <taxon>Ecdysozoa</taxon>
        <taxon>Nematoda</taxon>
        <taxon>Chromadorea</taxon>
        <taxon>Rhabditida</taxon>
        <taxon>Rhabditina</taxon>
        <taxon>Rhabditomorpha</taxon>
        <taxon>Strongyloidea</taxon>
        <taxon>Ancylostomatidae</taxon>
        <taxon>Ancylostomatinae</taxon>
        <taxon>Ancylostoma</taxon>
    </lineage>
</organism>
<dbReference type="STRING" id="53326.A0A016SGG0"/>
<dbReference type="AlphaFoldDB" id="A0A016SGG0"/>
<keyword evidence="2" id="KW-0732">Signal</keyword>
<feature type="transmembrane region" description="Helical" evidence="1">
    <location>
        <begin position="108"/>
        <end position="126"/>
    </location>
</feature>